<comment type="caution">
    <text evidence="1">The sequence shown here is derived from an EMBL/GenBank/DDBJ whole genome shotgun (WGS) entry which is preliminary data.</text>
</comment>
<evidence type="ECO:0000313" key="1">
    <source>
        <dbReference type="EMBL" id="KAJ8067712.1"/>
    </source>
</evidence>
<dbReference type="AlphaFoldDB" id="A0A9X0DN40"/>
<protein>
    <submittedName>
        <fullName evidence="1">Uncharacterized protein</fullName>
    </submittedName>
</protein>
<dbReference type="EMBL" id="JAPEIS010000003">
    <property type="protein sequence ID" value="KAJ8067712.1"/>
    <property type="molecule type" value="Genomic_DNA"/>
</dbReference>
<evidence type="ECO:0000313" key="2">
    <source>
        <dbReference type="Proteomes" id="UP001152300"/>
    </source>
</evidence>
<sequence length="83" mass="10102">MKVTSDIRRRNGYRQEYSWEHEMDHIRYTLAVTFLEKKDQLVGPRSQLRSEEHNNARTRYRKLLGIDDVRFNGAIYINYTPRK</sequence>
<reference evidence="1" key="1">
    <citation type="submission" date="2022-11" db="EMBL/GenBank/DDBJ databases">
        <title>Genome Resource of Sclerotinia nivalis Strain SnTB1, a Plant Pathogen Isolated from American Ginseng.</title>
        <authorList>
            <person name="Fan S."/>
        </authorList>
    </citation>
    <scope>NUCLEOTIDE SEQUENCE</scope>
    <source>
        <strain evidence="1">SnTB1</strain>
    </source>
</reference>
<keyword evidence="2" id="KW-1185">Reference proteome</keyword>
<name>A0A9X0DN40_9HELO</name>
<proteinExistence type="predicted"/>
<accession>A0A9X0DN40</accession>
<dbReference type="Proteomes" id="UP001152300">
    <property type="component" value="Unassembled WGS sequence"/>
</dbReference>
<gene>
    <name evidence="1" type="ORF">OCU04_003317</name>
</gene>
<organism evidence="1 2">
    <name type="scientific">Sclerotinia nivalis</name>
    <dbReference type="NCBI Taxonomy" id="352851"/>
    <lineage>
        <taxon>Eukaryota</taxon>
        <taxon>Fungi</taxon>
        <taxon>Dikarya</taxon>
        <taxon>Ascomycota</taxon>
        <taxon>Pezizomycotina</taxon>
        <taxon>Leotiomycetes</taxon>
        <taxon>Helotiales</taxon>
        <taxon>Sclerotiniaceae</taxon>
        <taxon>Sclerotinia</taxon>
    </lineage>
</organism>